<keyword evidence="2" id="KW-1185">Reference proteome</keyword>
<dbReference type="AlphaFoldDB" id="A0A5B7FMV5"/>
<protein>
    <submittedName>
        <fullName evidence="1">Uncharacterized protein</fullName>
    </submittedName>
</protein>
<name>A0A5B7FMV5_PORTR</name>
<evidence type="ECO:0000313" key="1">
    <source>
        <dbReference type="EMBL" id="MPC45664.1"/>
    </source>
</evidence>
<organism evidence="1 2">
    <name type="scientific">Portunus trituberculatus</name>
    <name type="common">Swimming crab</name>
    <name type="synonym">Neptunus trituberculatus</name>
    <dbReference type="NCBI Taxonomy" id="210409"/>
    <lineage>
        <taxon>Eukaryota</taxon>
        <taxon>Metazoa</taxon>
        <taxon>Ecdysozoa</taxon>
        <taxon>Arthropoda</taxon>
        <taxon>Crustacea</taxon>
        <taxon>Multicrustacea</taxon>
        <taxon>Malacostraca</taxon>
        <taxon>Eumalacostraca</taxon>
        <taxon>Eucarida</taxon>
        <taxon>Decapoda</taxon>
        <taxon>Pleocyemata</taxon>
        <taxon>Brachyura</taxon>
        <taxon>Eubrachyura</taxon>
        <taxon>Portunoidea</taxon>
        <taxon>Portunidae</taxon>
        <taxon>Portuninae</taxon>
        <taxon>Portunus</taxon>
    </lineage>
</organism>
<dbReference type="EMBL" id="VSRR010006833">
    <property type="protein sequence ID" value="MPC45664.1"/>
    <property type="molecule type" value="Genomic_DNA"/>
</dbReference>
<sequence length="68" mass="7976">MECHIPVASRLLQYGHPSCQIIVDFGKLGFEKWRRSIHNGVDERLNRSERLRRIQCRSKLARGESHFG</sequence>
<gene>
    <name evidence="1" type="ORF">E2C01_039370</name>
</gene>
<accession>A0A5B7FMV5</accession>
<comment type="caution">
    <text evidence="1">The sequence shown here is derived from an EMBL/GenBank/DDBJ whole genome shotgun (WGS) entry which is preliminary data.</text>
</comment>
<dbReference type="Proteomes" id="UP000324222">
    <property type="component" value="Unassembled WGS sequence"/>
</dbReference>
<evidence type="ECO:0000313" key="2">
    <source>
        <dbReference type="Proteomes" id="UP000324222"/>
    </source>
</evidence>
<proteinExistence type="predicted"/>
<reference evidence="1 2" key="1">
    <citation type="submission" date="2019-05" db="EMBL/GenBank/DDBJ databases">
        <title>Another draft genome of Portunus trituberculatus and its Hox gene families provides insights of decapod evolution.</title>
        <authorList>
            <person name="Jeong J.-H."/>
            <person name="Song I."/>
            <person name="Kim S."/>
            <person name="Choi T."/>
            <person name="Kim D."/>
            <person name="Ryu S."/>
            <person name="Kim W."/>
        </authorList>
    </citation>
    <scope>NUCLEOTIDE SEQUENCE [LARGE SCALE GENOMIC DNA]</scope>
    <source>
        <tissue evidence="1">Muscle</tissue>
    </source>
</reference>